<evidence type="ECO:0000313" key="1">
    <source>
        <dbReference type="EMBL" id="OWQ94687.1"/>
    </source>
</evidence>
<evidence type="ECO:0000313" key="2">
    <source>
        <dbReference type="Proteomes" id="UP000197361"/>
    </source>
</evidence>
<reference evidence="1 2" key="1">
    <citation type="journal article" date="2010" name="Int. J. Syst. Evol. Microbiol.">
        <title>Sphingopyxis bauzanensis sp. nov., a psychrophilic bacterium isolated from soil.</title>
        <authorList>
            <person name="Zhang D.C."/>
            <person name="Liu H.C."/>
            <person name="Xin Y.H."/>
            <person name="Zhou Y.G."/>
            <person name="Schinner F."/>
            <person name="Margesin R."/>
        </authorList>
    </citation>
    <scope>NUCLEOTIDE SEQUENCE [LARGE SCALE GENOMIC DNA]</scope>
    <source>
        <strain evidence="1 2">DSM 22271</strain>
    </source>
</reference>
<gene>
    <name evidence="1" type="ORF">CDQ92_16585</name>
</gene>
<keyword evidence="2" id="KW-1185">Reference proteome</keyword>
<organism evidence="1 2">
    <name type="scientific">Sphingopyxis bauzanensis</name>
    <dbReference type="NCBI Taxonomy" id="651663"/>
    <lineage>
        <taxon>Bacteria</taxon>
        <taxon>Pseudomonadati</taxon>
        <taxon>Pseudomonadota</taxon>
        <taxon>Alphaproteobacteria</taxon>
        <taxon>Sphingomonadales</taxon>
        <taxon>Sphingomonadaceae</taxon>
        <taxon>Sphingopyxis</taxon>
    </lineage>
</organism>
<name>A0A246JPC9_9SPHN</name>
<dbReference type="EMBL" id="NISK01000004">
    <property type="protein sequence ID" value="OWQ94687.1"/>
    <property type="molecule type" value="Genomic_DNA"/>
</dbReference>
<comment type="caution">
    <text evidence="1">The sequence shown here is derived from an EMBL/GenBank/DDBJ whole genome shotgun (WGS) entry which is preliminary data.</text>
</comment>
<accession>A0A246JPC9</accession>
<proteinExistence type="predicted"/>
<dbReference type="AlphaFoldDB" id="A0A246JPC9"/>
<sequence length="67" mass="7643">MDMNELFYHHQMALMASGQPRGRGASARHARFDLPGHYAQRIDAYRAKRGMRQYFAGPPHSETPKIG</sequence>
<dbReference type="Proteomes" id="UP000197361">
    <property type="component" value="Unassembled WGS sequence"/>
</dbReference>
<dbReference type="RefSeq" id="WP_088442723.1">
    <property type="nucleotide sequence ID" value="NZ_BMMC01000008.1"/>
</dbReference>
<dbReference type="OrthoDB" id="7509679at2"/>
<protein>
    <submittedName>
        <fullName evidence="1">Uncharacterized protein</fullName>
    </submittedName>
</protein>